<evidence type="ECO:0000313" key="2">
    <source>
        <dbReference type="Proteomes" id="UP000253383"/>
    </source>
</evidence>
<evidence type="ECO:0008006" key="3">
    <source>
        <dbReference type="Google" id="ProtNLM"/>
    </source>
</evidence>
<name>A0A368JTH8_9BACT</name>
<dbReference type="AlphaFoldDB" id="A0A368JTH8"/>
<dbReference type="Proteomes" id="UP000253383">
    <property type="component" value="Unassembled WGS sequence"/>
</dbReference>
<evidence type="ECO:0000313" key="1">
    <source>
        <dbReference type="EMBL" id="RCR70980.1"/>
    </source>
</evidence>
<reference evidence="1 2" key="1">
    <citation type="submission" date="2018-07" db="EMBL/GenBank/DDBJ databases">
        <title>Genome analysis of Larkinella rosea.</title>
        <authorList>
            <person name="Zhou Z."/>
            <person name="Wang G."/>
        </authorList>
    </citation>
    <scope>NUCLEOTIDE SEQUENCE [LARGE SCALE GENOMIC DNA]</scope>
    <source>
        <strain evidence="2">zzj9</strain>
    </source>
</reference>
<gene>
    <name evidence="1" type="ORF">DUE52_05180</name>
</gene>
<dbReference type="PROSITE" id="PS51257">
    <property type="entry name" value="PROKAR_LIPOPROTEIN"/>
    <property type="match status" value="1"/>
</dbReference>
<sequence length="129" mass="14626">MISFPSRVRRLISGLLFLASLSLSCQRPPVKAQQEDVNPLVGSWEKVNPSKCSQMYPDVIEFSANGVYQTQSEVTSVAMAWDAGTYAVDRQIVKIANALEVSKPYRFVIKNEIVTFEDEQGCRFPYRRM</sequence>
<proteinExistence type="predicted"/>
<dbReference type="EMBL" id="QOWE01000003">
    <property type="protein sequence ID" value="RCR70980.1"/>
    <property type="molecule type" value="Genomic_DNA"/>
</dbReference>
<keyword evidence="2" id="KW-1185">Reference proteome</keyword>
<comment type="caution">
    <text evidence="1">The sequence shown here is derived from an EMBL/GenBank/DDBJ whole genome shotgun (WGS) entry which is preliminary data.</text>
</comment>
<accession>A0A368JTH8</accession>
<protein>
    <recommendedName>
        <fullName evidence="3">Lipocalin-like domain-containing protein</fullName>
    </recommendedName>
</protein>
<organism evidence="1 2">
    <name type="scientific">Larkinella punicea</name>
    <dbReference type="NCBI Taxonomy" id="2315727"/>
    <lineage>
        <taxon>Bacteria</taxon>
        <taxon>Pseudomonadati</taxon>
        <taxon>Bacteroidota</taxon>
        <taxon>Cytophagia</taxon>
        <taxon>Cytophagales</taxon>
        <taxon>Spirosomataceae</taxon>
        <taxon>Larkinella</taxon>
    </lineage>
</organism>